<dbReference type="Proteomes" id="UP000499080">
    <property type="component" value="Unassembled WGS sequence"/>
</dbReference>
<proteinExistence type="predicted"/>
<reference evidence="2 3" key="1">
    <citation type="journal article" date="2019" name="Sci. Rep.">
        <title>Orb-weaving spider Araneus ventricosus genome elucidates the spidroin gene catalogue.</title>
        <authorList>
            <person name="Kono N."/>
            <person name="Nakamura H."/>
            <person name="Ohtoshi R."/>
            <person name="Moran D.A.P."/>
            <person name="Shinohara A."/>
            <person name="Yoshida Y."/>
            <person name="Fujiwara M."/>
            <person name="Mori M."/>
            <person name="Tomita M."/>
            <person name="Arakawa K."/>
        </authorList>
    </citation>
    <scope>NUCLEOTIDE SEQUENCE [LARGE SCALE GENOMIC DNA]</scope>
</reference>
<dbReference type="EMBL" id="BGPR01089352">
    <property type="protein sequence ID" value="GBM14947.1"/>
    <property type="molecule type" value="Genomic_DNA"/>
</dbReference>
<name>A0A4Y2DFP3_ARAVE</name>
<gene>
    <name evidence="2" type="ORF">AVEN_19861_1</name>
</gene>
<keyword evidence="3" id="KW-1185">Reference proteome</keyword>
<accession>A0A4Y2DFP3</accession>
<sequence length="153" mass="17137">MGKKKGASGEGEETPTDSPLDKYANELQRLIDRTDPDEFADDLGTDIWKWFTDLETFSSAAVKAGLAYGKTLRNRLVKEHLEELIPIFLKFTAKIRDRDANIFDLQTTLAGTDDALLRAKVWSLEKENASLRAKLDLGNDIAASLRDLIPKIE</sequence>
<evidence type="ECO:0000256" key="1">
    <source>
        <dbReference type="SAM" id="MobiDB-lite"/>
    </source>
</evidence>
<evidence type="ECO:0000313" key="2">
    <source>
        <dbReference type="EMBL" id="GBM14947.1"/>
    </source>
</evidence>
<feature type="region of interest" description="Disordered" evidence="1">
    <location>
        <begin position="1"/>
        <end position="22"/>
    </location>
</feature>
<protein>
    <submittedName>
        <fullName evidence="2">Uncharacterized protein</fullName>
    </submittedName>
</protein>
<evidence type="ECO:0000313" key="3">
    <source>
        <dbReference type="Proteomes" id="UP000499080"/>
    </source>
</evidence>
<organism evidence="2 3">
    <name type="scientific">Araneus ventricosus</name>
    <name type="common">Orbweaver spider</name>
    <name type="synonym">Epeira ventricosa</name>
    <dbReference type="NCBI Taxonomy" id="182803"/>
    <lineage>
        <taxon>Eukaryota</taxon>
        <taxon>Metazoa</taxon>
        <taxon>Ecdysozoa</taxon>
        <taxon>Arthropoda</taxon>
        <taxon>Chelicerata</taxon>
        <taxon>Arachnida</taxon>
        <taxon>Araneae</taxon>
        <taxon>Araneomorphae</taxon>
        <taxon>Entelegynae</taxon>
        <taxon>Araneoidea</taxon>
        <taxon>Araneidae</taxon>
        <taxon>Araneus</taxon>
    </lineage>
</organism>
<comment type="caution">
    <text evidence="2">The sequence shown here is derived from an EMBL/GenBank/DDBJ whole genome shotgun (WGS) entry which is preliminary data.</text>
</comment>
<dbReference type="AlphaFoldDB" id="A0A4Y2DFP3"/>